<dbReference type="Proteomes" id="UP000276133">
    <property type="component" value="Unassembled WGS sequence"/>
</dbReference>
<evidence type="ECO:0000313" key="2">
    <source>
        <dbReference type="Proteomes" id="UP000276133"/>
    </source>
</evidence>
<dbReference type="AlphaFoldDB" id="A0A3M7S1D9"/>
<dbReference type="EMBL" id="REGN01002184">
    <property type="protein sequence ID" value="RNA29631.1"/>
    <property type="molecule type" value="Genomic_DNA"/>
</dbReference>
<protein>
    <submittedName>
        <fullName evidence="1">Uncharacterized protein</fullName>
    </submittedName>
</protein>
<evidence type="ECO:0000313" key="1">
    <source>
        <dbReference type="EMBL" id="RNA29631.1"/>
    </source>
</evidence>
<gene>
    <name evidence="1" type="ORF">BpHYR1_054174</name>
</gene>
<sequence>MVSSLSTIILTKYYLQTLSIHEHFCQYLGLKNKASFSAIFHQKMPEIINRIAVFRNQIFIIKDDNKASVMDPNEFDIFSDKNFVVNIKEKPFLRTQTNPSCIFINLDIKKKAK</sequence>
<name>A0A3M7S1D9_BRAPC</name>
<comment type="caution">
    <text evidence="1">The sequence shown here is derived from an EMBL/GenBank/DDBJ whole genome shotgun (WGS) entry which is preliminary data.</text>
</comment>
<proteinExistence type="predicted"/>
<accession>A0A3M7S1D9</accession>
<reference evidence="1 2" key="1">
    <citation type="journal article" date="2018" name="Sci. Rep.">
        <title>Genomic signatures of local adaptation to the degree of environmental predictability in rotifers.</title>
        <authorList>
            <person name="Franch-Gras L."/>
            <person name="Hahn C."/>
            <person name="Garcia-Roger E.M."/>
            <person name="Carmona M.J."/>
            <person name="Serra M."/>
            <person name="Gomez A."/>
        </authorList>
    </citation>
    <scope>NUCLEOTIDE SEQUENCE [LARGE SCALE GENOMIC DNA]</scope>
    <source>
        <strain evidence="1">HYR1</strain>
    </source>
</reference>
<organism evidence="1 2">
    <name type="scientific">Brachionus plicatilis</name>
    <name type="common">Marine rotifer</name>
    <name type="synonym">Brachionus muelleri</name>
    <dbReference type="NCBI Taxonomy" id="10195"/>
    <lineage>
        <taxon>Eukaryota</taxon>
        <taxon>Metazoa</taxon>
        <taxon>Spiralia</taxon>
        <taxon>Gnathifera</taxon>
        <taxon>Rotifera</taxon>
        <taxon>Eurotatoria</taxon>
        <taxon>Monogononta</taxon>
        <taxon>Pseudotrocha</taxon>
        <taxon>Ploima</taxon>
        <taxon>Brachionidae</taxon>
        <taxon>Brachionus</taxon>
    </lineage>
</organism>
<keyword evidence="2" id="KW-1185">Reference proteome</keyword>